<reference evidence="2 3" key="2">
    <citation type="submission" date="2018-11" db="EMBL/GenBank/DDBJ databases">
        <authorList>
            <consortium name="Pathogen Informatics"/>
        </authorList>
    </citation>
    <scope>NUCLEOTIDE SEQUENCE [LARGE SCALE GENOMIC DNA]</scope>
</reference>
<keyword evidence="1" id="KW-0472">Membrane</keyword>
<dbReference type="EMBL" id="UZAG01005689">
    <property type="protein sequence ID" value="VDO17979.1"/>
    <property type="molecule type" value="Genomic_DNA"/>
</dbReference>
<evidence type="ECO:0000313" key="3">
    <source>
        <dbReference type="Proteomes" id="UP000280834"/>
    </source>
</evidence>
<name>A0A0R3QI56_9BILA</name>
<gene>
    <name evidence="2" type="ORF">BTMF_LOCUS5338</name>
</gene>
<dbReference type="PANTHER" id="PTHR45846">
    <property type="entry name" value="TRNA-DIHYDROURIDINE(47) SYNTHASE [NAD(P)(+)]-LIKE"/>
    <property type="match status" value="1"/>
</dbReference>
<dbReference type="GO" id="GO:0003723">
    <property type="term" value="F:RNA binding"/>
    <property type="evidence" value="ECO:0007669"/>
    <property type="project" value="TreeGrafter"/>
</dbReference>
<dbReference type="STRING" id="42155.A0A0R3QI56"/>
<dbReference type="WBParaSite" id="BTMF_0000608201-mRNA-1">
    <property type="protein sequence ID" value="BTMF_0000608201-mRNA-1"/>
    <property type="gene ID" value="BTMF_0000608201"/>
</dbReference>
<sequence>MMREWKKLVVFSWNGFLSHIVTYLLVVPQRMNERPPFYHGRSDLETLLASDQSRDWIKISEMFLGKVPENFLFIPKHNANAYLKIDVSKRIPTTKQSKDE</sequence>
<evidence type="ECO:0000256" key="1">
    <source>
        <dbReference type="SAM" id="Phobius"/>
    </source>
</evidence>
<dbReference type="Proteomes" id="UP000280834">
    <property type="component" value="Unassembled WGS sequence"/>
</dbReference>
<dbReference type="GO" id="GO:0017150">
    <property type="term" value="F:tRNA dihydrouridine synthase activity"/>
    <property type="evidence" value="ECO:0007669"/>
    <property type="project" value="TreeGrafter"/>
</dbReference>
<keyword evidence="1" id="KW-0812">Transmembrane</keyword>
<protein>
    <submittedName>
        <fullName evidence="2 4">Uncharacterized protein</fullName>
    </submittedName>
</protein>
<evidence type="ECO:0000313" key="2">
    <source>
        <dbReference type="EMBL" id="VDO17979.1"/>
    </source>
</evidence>
<organism evidence="4">
    <name type="scientific">Brugia timori</name>
    <dbReference type="NCBI Taxonomy" id="42155"/>
    <lineage>
        <taxon>Eukaryota</taxon>
        <taxon>Metazoa</taxon>
        <taxon>Ecdysozoa</taxon>
        <taxon>Nematoda</taxon>
        <taxon>Chromadorea</taxon>
        <taxon>Rhabditida</taxon>
        <taxon>Spirurina</taxon>
        <taxon>Spiruromorpha</taxon>
        <taxon>Filarioidea</taxon>
        <taxon>Onchocercidae</taxon>
        <taxon>Brugia</taxon>
    </lineage>
</organism>
<keyword evidence="3" id="KW-1185">Reference proteome</keyword>
<feature type="transmembrane region" description="Helical" evidence="1">
    <location>
        <begin position="7"/>
        <end position="26"/>
    </location>
</feature>
<dbReference type="PANTHER" id="PTHR45846:SF1">
    <property type="entry name" value="TRNA-DIHYDROURIDINE(47) SYNTHASE [NAD(P)(+)]-LIKE"/>
    <property type="match status" value="1"/>
</dbReference>
<keyword evidence="1" id="KW-1133">Transmembrane helix</keyword>
<reference evidence="4" key="1">
    <citation type="submission" date="2017-02" db="UniProtKB">
        <authorList>
            <consortium name="WormBaseParasite"/>
        </authorList>
    </citation>
    <scope>IDENTIFICATION</scope>
</reference>
<proteinExistence type="predicted"/>
<dbReference type="AlphaFoldDB" id="A0A0R3QI56"/>
<accession>A0A0R3QI56</accession>
<evidence type="ECO:0000313" key="4">
    <source>
        <dbReference type="WBParaSite" id="BTMF_0000608201-mRNA-1"/>
    </source>
</evidence>